<dbReference type="SMART" id="SM00882">
    <property type="entry name" value="CoA_trans"/>
    <property type="match status" value="2"/>
</dbReference>
<dbReference type="InterPro" id="IPR018368">
    <property type="entry name" value="ClpA/B_CS1"/>
</dbReference>
<feature type="domain" description="FHA" evidence="7">
    <location>
        <begin position="526"/>
        <end position="582"/>
    </location>
</feature>
<gene>
    <name evidence="8" type="ORF">CCMP2556_LOCUS30837</name>
</gene>
<dbReference type="SUPFAM" id="SSF100950">
    <property type="entry name" value="NagB/RpiA/CoA transferase-like"/>
    <property type="match status" value="2"/>
</dbReference>
<evidence type="ECO:0000256" key="1">
    <source>
        <dbReference type="ARBA" id="ARBA00022737"/>
    </source>
</evidence>
<dbReference type="PANTHER" id="PTHR11638:SF18">
    <property type="entry name" value="HEAT SHOCK PROTEIN 104"/>
    <property type="match status" value="1"/>
</dbReference>
<dbReference type="Pfam" id="PF13439">
    <property type="entry name" value="Glyco_transf_4"/>
    <property type="match status" value="1"/>
</dbReference>
<evidence type="ECO:0000256" key="4">
    <source>
        <dbReference type="ARBA" id="ARBA00023186"/>
    </source>
</evidence>
<reference evidence="8 9" key="1">
    <citation type="submission" date="2024-02" db="EMBL/GenBank/DDBJ databases">
        <authorList>
            <person name="Chen Y."/>
            <person name="Shah S."/>
            <person name="Dougan E. K."/>
            <person name="Thang M."/>
            <person name="Chan C."/>
        </authorList>
    </citation>
    <scope>NUCLEOTIDE SEQUENCE [LARGE SCALE GENOMIC DNA]</scope>
</reference>
<dbReference type="Pfam" id="PF01144">
    <property type="entry name" value="CoA_trans"/>
    <property type="match status" value="1"/>
</dbReference>
<dbReference type="EMBL" id="CAXAMN010021718">
    <property type="protein sequence ID" value="CAK9062712.1"/>
    <property type="molecule type" value="Genomic_DNA"/>
</dbReference>
<dbReference type="SUPFAM" id="SSF52540">
    <property type="entry name" value="P-loop containing nucleoside triphosphate hydrolases"/>
    <property type="match status" value="2"/>
</dbReference>
<dbReference type="SUPFAM" id="SSF53756">
    <property type="entry name" value="UDP-Glycosyltransferase/glycogen phosphorylase"/>
    <property type="match status" value="1"/>
</dbReference>
<keyword evidence="1" id="KW-0677">Repeat</keyword>
<feature type="compositionally biased region" description="Polar residues" evidence="5">
    <location>
        <begin position="655"/>
        <end position="664"/>
    </location>
</feature>
<keyword evidence="9" id="KW-1185">Reference proteome</keyword>
<proteinExistence type="predicted"/>
<comment type="caution">
    <text evidence="8">The sequence shown here is derived from an EMBL/GenBank/DDBJ whole genome shotgun (WGS) entry which is preliminary data.</text>
</comment>
<dbReference type="Pfam" id="PF13692">
    <property type="entry name" value="Glyco_trans_1_4"/>
    <property type="match status" value="1"/>
</dbReference>
<keyword evidence="3" id="KW-0067">ATP-binding</keyword>
<dbReference type="InterPro" id="IPR003959">
    <property type="entry name" value="ATPase_AAA_core"/>
</dbReference>
<dbReference type="CDD" id="cd00060">
    <property type="entry name" value="FHA"/>
    <property type="match status" value="1"/>
</dbReference>
<dbReference type="Gene3D" id="3.40.50.2000">
    <property type="entry name" value="Glycogen Phosphorylase B"/>
    <property type="match status" value="2"/>
</dbReference>
<keyword evidence="6" id="KW-1133">Transmembrane helix</keyword>
<evidence type="ECO:0000256" key="3">
    <source>
        <dbReference type="ARBA" id="ARBA00022840"/>
    </source>
</evidence>
<dbReference type="InterPro" id="IPR008984">
    <property type="entry name" value="SMAD_FHA_dom_sf"/>
</dbReference>
<dbReference type="Gene3D" id="3.40.50.300">
    <property type="entry name" value="P-loop containing nucleotide triphosphate hydrolases"/>
    <property type="match status" value="3"/>
</dbReference>
<protein>
    <recommendedName>
        <fullName evidence="7">FHA domain-containing protein</fullName>
    </recommendedName>
</protein>
<dbReference type="InterPro" id="IPR003593">
    <property type="entry name" value="AAA+_ATPase"/>
</dbReference>
<name>A0ABP0NG00_9DINO</name>
<dbReference type="SUPFAM" id="SSF49879">
    <property type="entry name" value="SMAD/FHA domain"/>
    <property type="match status" value="1"/>
</dbReference>
<dbReference type="PROSITE" id="PS50006">
    <property type="entry name" value="FHA_DOMAIN"/>
    <property type="match status" value="1"/>
</dbReference>
<dbReference type="InterPro" id="IPR004165">
    <property type="entry name" value="CoA_trans_fam_I"/>
</dbReference>
<dbReference type="SMART" id="SM00382">
    <property type="entry name" value="AAA"/>
    <property type="match status" value="2"/>
</dbReference>
<evidence type="ECO:0000259" key="7">
    <source>
        <dbReference type="PROSITE" id="PS50006"/>
    </source>
</evidence>
<evidence type="ECO:0000256" key="6">
    <source>
        <dbReference type="SAM" id="Phobius"/>
    </source>
</evidence>
<feature type="region of interest" description="Disordered" evidence="5">
    <location>
        <begin position="655"/>
        <end position="696"/>
    </location>
</feature>
<dbReference type="Pfam" id="PF00004">
    <property type="entry name" value="AAA"/>
    <property type="match status" value="1"/>
</dbReference>
<dbReference type="Pfam" id="PF00498">
    <property type="entry name" value="FHA"/>
    <property type="match status" value="1"/>
</dbReference>
<dbReference type="InterPro" id="IPR027417">
    <property type="entry name" value="P-loop_NTPase"/>
</dbReference>
<accession>A0ABP0NG00</accession>
<dbReference type="CDD" id="cd19499">
    <property type="entry name" value="RecA-like_ClpB_Hsp104-like"/>
    <property type="match status" value="1"/>
</dbReference>
<evidence type="ECO:0000256" key="5">
    <source>
        <dbReference type="SAM" id="MobiDB-lite"/>
    </source>
</evidence>
<evidence type="ECO:0000313" key="8">
    <source>
        <dbReference type="EMBL" id="CAK9062712.1"/>
    </source>
</evidence>
<dbReference type="InterPro" id="IPR000253">
    <property type="entry name" value="FHA_dom"/>
</dbReference>
<dbReference type="CDD" id="cd00009">
    <property type="entry name" value="AAA"/>
    <property type="match status" value="1"/>
</dbReference>
<dbReference type="Gene3D" id="2.60.200.20">
    <property type="match status" value="1"/>
</dbReference>
<keyword evidence="6" id="KW-0812">Transmembrane</keyword>
<dbReference type="InterPro" id="IPR028098">
    <property type="entry name" value="Glyco_trans_4-like_N"/>
</dbReference>
<dbReference type="PROSITE" id="PS00870">
    <property type="entry name" value="CLPAB_1"/>
    <property type="match status" value="1"/>
</dbReference>
<dbReference type="Pfam" id="PF07724">
    <property type="entry name" value="AAA_2"/>
    <property type="match status" value="1"/>
</dbReference>
<feature type="transmembrane region" description="Helical" evidence="6">
    <location>
        <begin position="175"/>
        <end position="198"/>
    </location>
</feature>
<dbReference type="InterPro" id="IPR037171">
    <property type="entry name" value="NagB/RpiA_transferase-like"/>
</dbReference>
<dbReference type="InterPro" id="IPR050130">
    <property type="entry name" value="ClpA_ClpB"/>
</dbReference>
<dbReference type="PRINTS" id="PR00300">
    <property type="entry name" value="CLPPROTEASEA"/>
</dbReference>
<dbReference type="PANTHER" id="PTHR11638">
    <property type="entry name" value="ATP-DEPENDENT CLP PROTEASE"/>
    <property type="match status" value="1"/>
</dbReference>
<dbReference type="Pfam" id="PF17871">
    <property type="entry name" value="AAA_lid_9"/>
    <property type="match status" value="1"/>
</dbReference>
<keyword evidence="4" id="KW-0143">Chaperone</keyword>
<keyword evidence="6" id="KW-0472">Membrane</keyword>
<evidence type="ECO:0000256" key="2">
    <source>
        <dbReference type="ARBA" id="ARBA00022741"/>
    </source>
</evidence>
<dbReference type="InterPro" id="IPR001270">
    <property type="entry name" value="ClpA/B"/>
</dbReference>
<dbReference type="SMART" id="SM00240">
    <property type="entry name" value="FHA"/>
    <property type="match status" value="1"/>
</dbReference>
<organism evidence="8 9">
    <name type="scientific">Durusdinium trenchii</name>
    <dbReference type="NCBI Taxonomy" id="1381693"/>
    <lineage>
        <taxon>Eukaryota</taxon>
        <taxon>Sar</taxon>
        <taxon>Alveolata</taxon>
        <taxon>Dinophyceae</taxon>
        <taxon>Suessiales</taxon>
        <taxon>Symbiodiniaceae</taxon>
        <taxon>Durusdinium</taxon>
    </lineage>
</organism>
<dbReference type="Proteomes" id="UP001642484">
    <property type="component" value="Unassembled WGS sequence"/>
</dbReference>
<dbReference type="Gene3D" id="3.40.1080.10">
    <property type="entry name" value="Glutaconate Coenzyme A-transferase"/>
    <property type="match status" value="2"/>
</dbReference>
<dbReference type="InterPro" id="IPR041546">
    <property type="entry name" value="ClpA/ClpB_AAA_lid"/>
</dbReference>
<keyword evidence="2" id="KW-0547">Nucleotide-binding</keyword>
<sequence>MRNSCSGQLEEVRSVRSKQDALLHGSRSSRLLAQWKHTVTPILILSCLLQFRWPTALLYATAVVLVQKLFRLGLLKLCWAGCPRADQPMRVLLSGDSFPPKLDGVQNFARNTIQALVRDGHQVHVFCSNGTSTTHLAPESFGATVTRGPGVEVQPRPSPHFVLSLMRFRPHVIQFFDFTPCAFFVVPFLWWLGIPLIISHHSRIDLYATYVPGFIGDYAPQVIRAVCEVMFPLVTGHLLIDGSQKDQSWFQGHPNLRFWSTGCDLNFFHPSKAKPTSRELCSNHRPDLPLVVFVGRLSPEKQVDKLVDLVKVTNPPGERELCRFAIIGNGDSWESIHAEIGERPDVYMPGAVVGEELASAVASADIFFSPTVTGTLDLVFIESQAAGLAVVGPRAVAVVADGENGRLYDPLDMEDAKRAIKDIIDGKSLEQMKVAARANAAKNFTWSKCSEEAIQFYKDVLQPLTCELCKSIYPTYIHTNSGHERSPLVEVPNTTPPFIVLENMVRDSQQHTSRGLHVISLAEKELKLGRGHESDVRIADAAWGGEGVSISRCHATIRFSKGQFLLQDNSSKFGTLVAMKKPKVLEPGVNISIQMGRTVLTLCAQSDPNQSTAAPPAGLGGVDRTGEANALNALPAGGSAQDERALRLSLLTRGQSEGASSLPGSTRGGQPKGNSVRLHACADGAPGGSEDESATWDRGNPDLWRIVLAEALASGQTWRWELQAWLLRRHWPLVPAGGAVARDLRDAAQFRALNITWEAGFGACVFGDDGAPPRSVRCRAGELSGGRREDGRAPRGTGVFDRFREDAINVIYAAQEEALRRSRGRPGETAAAVDAPGVLGKNRMRGCGAVCTEFILYGILSQVAAVLPPTMGAVRKGITKEAVKRAITNSRSRYVVDAPGACDGAAAREAIELIQDGSTVATAGFLGLVFPEDLAMELERQFLETGHPRDLTLMYAAGQGDGASKGVNRFSAPGLVKRVIGGHWGLVPKLQALALQNQIEAYNLPQGVISQMFRDIAAKRPRTISKVGLHTFVDPLHGGGRLNAATTEDLVERIHFDGETYLAFKTRPLDVAFLRGTTADADGNITMEREGLFLENLAMAMAAHNSGGRVMVQVEHLAQRHSLPPRQVKIPGILVDCVVLSRPEHHWQTFSVPYSPAFSHEIRLASEALDPIGLDERKVIARRAILELRPKALVNVGAGMPDRVARVAHEEGVLEQVTITLEPGVVGGIPASSPNFGAAVNVDALIDQPSMFDFYDGGGLDMAFLGMAQVDAAGNVNSSRFGTKLSGAGGFINISQNCKKVVFVGTFTCDGLEVSVQNQLTILKEGTCRKFVQQVEHVTFSGDYARERKQEVLYVTERCVFQLTSNGLELTEVAPGIDLEKEVLAHMDFHPRIRSPGPRWMEQRIFRDALMGLGKGSLPFSENTRVLFDTAASVGNTEIGCEQLLLAFCEPPLAQSGAMVLLKGLGLSGEKLKAAVEEELCGADEKGDSDLTLDQVATDLTCLGDEHGFATVIAVPQSGAEWNGRTRQMAMDGLLDPVVGRQEEMERIIQILLRKRKNNCCLVGPPGVGKTAVVEGLAQRIAQGEVPSRLRGKQLYSLDLGQLVAGTKYRGEFEDRLKKVINEVTSDERDICLFIDEIHQIIGAGAAGADSSMDAANLLKPSLARGELQVIGATTADEYTKHIEKDAALERRFQRVNCEEASVSETLEVLEGLRPSYEAHHGVLLSPDVLQAATRLSQRYLTNRFLPDKAVDLIDEASSLAQWRMELQLEQAGAAGVWKAEDCWRNTQDFCFGKDLRQDGRLVTIPHQPKPVVTAADVAAVLSKWQGSHTGSGVPVDRIEQGESERLMHLEEILSKRIVGQDEAVSALARAVRRARSGLAGQQRPTATFFFAGPSGVGKTQLCRVLAEEYYVDTKAMVRLDMSEFSEPHSVSRLIGAPPGYVGYNDPRSGQLTEAVRRRPYSVVVLDEIEKAHAEVLNLLLQVMEDGRLTDGKGRTVSFNHSIIVMTSNVGSKEILQQAGALVAFPGLKKSWRDQMKEGVFLFRNIPK</sequence>
<evidence type="ECO:0000313" key="9">
    <source>
        <dbReference type="Proteomes" id="UP001642484"/>
    </source>
</evidence>